<evidence type="ECO:0000313" key="2">
    <source>
        <dbReference type="Proteomes" id="UP000838878"/>
    </source>
</evidence>
<name>A0A8J9UIE4_9NEOP</name>
<organism evidence="1 2">
    <name type="scientific">Brenthis ino</name>
    <name type="common">lesser marbled fritillary</name>
    <dbReference type="NCBI Taxonomy" id="405034"/>
    <lineage>
        <taxon>Eukaryota</taxon>
        <taxon>Metazoa</taxon>
        <taxon>Ecdysozoa</taxon>
        <taxon>Arthropoda</taxon>
        <taxon>Hexapoda</taxon>
        <taxon>Insecta</taxon>
        <taxon>Pterygota</taxon>
        <taxon>Neoptera</taxon>
        <taxon>Endopterygota</taxon>
        <taxon>Lepidoptera</taxon>
        <taxon>Glossata</taxon>
        <taxon>Ditrysia</taxon>
        <taxon>Papilionoidea</taxon>
        <taxon>Nymphalidae</taxon>
        <taxon>Heliconiinae</taxon>
        <taxon>Argynnini</taxon>
        <taxon>Brenthis</taxon>
    </lineage>
</organism>
<proteinExistence type="predicted"/>
<accession>A0A8J9UIE4</accession>
<keyword evidence="2" id="KW-1185">Reference proteome</keyword>
<feature type="non-terminal residue" evidence="1">
    <location>
        <position position="88"/>
    </location>
</feature>
<dbReference type="EMBL" id="OV170222">
    <property type="protein sequence ID" value="CAH0720876.1"/>
    <property type="molecule type" value="Genomic_DNA"/>
</dbReference>
<evidence type="ECO:0000313" key="1">
    <source>
        <dbReference type="EMBL" id="CAH0720876.1"/>
    </source>
</evidence>
<dbReference type="AlphaFoldDB" id="A0A8J9UIE4"/>
<gene>
    <name evidence="1" type="ORF">BINO364_LOCUS7046</name>
</gene>
<dbReference type="Proteomes" id="UP000838878">
    <property type="component" value="Chromosome 2"/>
</dbReference>
<protein>
    <submittedName>
        <fullName evidence="1">Uncharacterized protein</fullName>
    </submittedName>
</protein>
<sequence>MRGGRPRARTASCHRFRAKLFSVVRRVPVLNLSRKFVNINTMEVRHADNNILPPDQVAENGFNLLQLDPFQEIVKQDSTSPYTAAEKK</sequence>
<reference evidence="1" key="1">
    <citation type="submission" date="2021-12" db="EMBL/GenBank/DDBJ databases">
        <authorList>
            <person name="Martin H S."/>
        </authorList>
    </citation>
    <scope>NUCLEOTIDE SEQUENCE</scope>
</reference>